<dbReference type="Proteomes" id="UP000092650">
    <property type="component" value="Chromosome"/>
</dbReference>
<evidence type="ECO:0000256" key="1">
    <source>
        <dbReference type="ARBA" id="ARBA00004651"/>
    </source>
</evidence>
<dbReference type="AlphaFoldDB" id="A0A1C7EC73"/>
<comment type="subcellular location">
    <subcellularLocation>
        <location evidence="1">Cell membrane</location>
        <topology evidence="1">Multi-pass membrane protein</topology>
    </subcellularLocation>
</comment>
<dbReference type="PANTHER" id="PTHR34820">
    <property type="entry name" value="INNER MEMBRANE PROTEIN YEBZ"/>
    <property type="match status" value="1"/>
</dbReference>
<dbReference type="STRING" id="1038856.BBI15_14760"/>
<protein>
    <recommendedName>
        <fullName evidence="7">Copper resistance protein D domain-containing protein</fullName>
    </recommendedName>
</protein>
<proteinExistence type="predicted"/>
<dbReference type="InterPro" id="IPR008457">
    <property type="entry name" value="Cu-R_CopD_dom"/>
</dbReference>
<keyword evidence="3 6" id="KW-0812">Transmembrane</keyword>
<dbReference type="InterPro" id="IPR032694">
    <property type="entry name" value="CopC/D"/>
</dbReference>
<dbReference type="EMBL" id="CP016539">
    <property type="protein sequence ID" value="ANU21348.1"/>
    <property type="molecule type" value="Genomic_DNA"/>
</dbReference>
<evidence type="ECO:0000259" key="7">
    <source>
        <dbReference type="Pfam" id="PF05425"/>
    </source>
</evidence>
<feature type="domain" description="Copper resistance protein D" evidence="7">
    <location>
        <begin position="169"/>
        <end position="261"/>
    </location>
</feature>
<organism evidence="8 9">
    <name type="scientific">Planococcus plakortidis</name>
    <dbReference type="NCBI Taxonomy" id="1038856"/>
    <lineage>
        <taxon>Bacteria</taxon>
        <taxon>Bacillati</taxon>
        <taxon>Bacillota</taxon>
        <taxon>Bacilli</taxon>
        <taxon>Bacillales</taxon>
        <taxon>Caryophanaceae</taxon>
        <taxon>Planococcus</taxon>
    </lineage>
</organism>
<evidence type="ECO:0000313" key="9">
    <source>
        <dbReference type="Proteomes" id="UP000092650"/>
    </source>
</evidence>
<accession>A0A1C7EC73</accession>
<feature type="transmembrane region" description="Helical" evidence="6">
    <location>
        <begin position="173"/>
        <end position="198"/>
    </location>
</feature>
<dbReference type="GO" id="GO:0006825">
    <property type="term" value="P:copper ion transport"/>
    <property type="evidence" value="ECO:0007669"/>
    <property type="project" value="InterPro"/>
</dbReference>
<gene>
    <name evidence="8" type="ORF">BBI15_14760</name>
</gene>
<name>A0A1C7EC73_9BACL</name>
<dbReference type="Pfam" id="PF05425">
    <property type="entry name" value="CopD"/>
    <property type="match status" value="1"/>
</dbReference>
<evidence type="ECO:0000256" key="3">
    <source>
        <dbReference type="ARBA" id="ARBA00022692"/>
    </source>
</evidence>
<dbReference type="KEGG" id="ppla:BBI15_14760"/>
<evidence type="ECO:0000256" key="6">
    <source>
        <dbReference type="SAM" id="Phobius"/>
    </source>
</evidence>
<feature type="transmembrane region" description="Helical" evidence="6">
    <location>
        <begin position="210"/>
        <end position="234"/>
    </location>
</feature>
<evidence type="ECO:0000256" key="5">
    <source>
        <dbReference type="ARBA" id="ARBA00023136"/>
    </source>
</evidence>
<dbReference type="PANTHER" id="PTHR34820:SF4">
    <property type="entry name" value="INNER MEMBRANE PROTEIN YEBZ"/>
    <property type="match status" value="1"/>
</dbReference>
<feature type="transmembrane region" description="Helical" evidence="6">
    <location>
        <begin position="6"/>
        <end position="25"/>
    </location>
</feature>
<feature type="transmembrane region" description="Helical" evidence="6">
    <location>
        <begin position="330"/>
        <end position="352"/>
    </location>
</feature>
<feature type="transmembrane region" description="Helical" evidence="6">
    <location>
        <begin position="243"/>
        <end position="262"/>
    </location>
</feature>
<keyword evidence="9" id="KW-1185">Reference proteome</keyword>
<feature type="transmembrane region" description="Helical" evidence="6">
    <location>
        <begin position="85"/>
        <end position="103"/>
    </location>
</feature>
<evidence type="ECO:0000313" key="8">
    <source>
        <dbReference type="EMBL" id="ANU21348.1"/>
    </source>
</evidence>
<keyword evidence="2" id="KW-1003">Cell membrane</keyword>
<feature type="transmembrane region" description="Helical" evidence="6">
    <location>
        <begin position="45"/>
        <end position="65"/>
    </location>
</feature>
<dbReference type="GO" id="GO:0005886">
    <property type="term" value="C:plasma membrane"/>
    <property type="evidence" value="ECO:0007669"/>
    <property type="project" value="UniProtKB-SubCell"/>
</dbReference>
<keyword evidence="5 6" id="KW-0472">Membrane</keyword>
<feature type="transmembrane region" description="Helical" evidence="6">
    <location>
        <begin position="110"/>
        <end position="129"/>
    </location>
</feature>
<dbReference type="OrthoDB" id="2387346at2"/>
<sequence>MSWLIALSDFFLYVMLAFLAGDVVLRSVKSEKKPLVEVPKKLLLLALALIPLLLAPPVIQLILLLSDSFGPAQAVVDVATEFRAGQSYVFGVLMAVAWLIVVWRNGSWVFRAFWLVLSVLNAAYASHAASIADWQGFAGHAIHFLALVLWAGVLIHIAWFLRDGRNWRAFLKWFTPFSIAMMILLIGSGIWLMLFFVAPEDYASSWILPYGQLLLLKHLSIVPLLLAAFINAFLSRSDAPNRAWLKVESSLLLLVLLITAFMSKLAPPHNINETFRVEGSAPFIEWLAGPQYLPVHAVWTPNIDAFLMLSIGLIFLGLQWLSYRKQLPEWLSFIFGLGFVVSVYTGLMFSFLF</sequence>
<reference evidence="8" key="1">
    <citation type="submission" date="2016-10" db="EMBL/GenBank/DDBJ databases">
        <authorList>
            <person name="See-Too W.S."/>
        </authorList>
    </citation>
    <scope>NUCLEOTIDE SEQUENCE [LARGE SCALE GENOMIC DNA]</scope>
    <source>
        <strain evidence="8">DSM 23997</strain>
    </source>
</reference>
<dbReference type="RefSeq" id="WP_068872136.1">
    <property type="nucleotide sequence ID" value="NZ_CP016539.2"/>
</dbReference>
<evidence type="ECO:0000256" key="4">
    <source>
        <dbReference type="ARBA" id="ARBA00022989"/>
    </source>
</evidence>
<feature type="transmembrane region" description="Helical" evidence="6">
    <location>
        <begin position="141"/>
        <end position="161"/>
    </location>
</feature>
<keyword evidence="4 6" id="KW-1133">Transmembrane helix</keyword>
<evidence type="ECO:0000256" key="2">
    <source>
        <dbReference type="ARBA" id="ARBA00022475"/>
    </source>
</evidence>
<feature type="transmembrane region" description="Helical" evidence="6">
    <location>
        <begin position="305"/>
        <end position="323"/>
    </location>
</feature>